<evidence type="ECO:0000313" key="2">
    <source>
        <dbReference type="Proteomes" id="UP000324222"/>
    </source>
</evidence>
<dbReference type="AlphaFoldDB" id="A0A5B7FND2"/>
<keyword evidence="2" id="KW-1185">Reference proteome</keyword>
<sequence>MEHLRRTRGYRPRCSHLFVSVTEPQRVVHPHTFSHWICQVIQRAHVDVSEEDTHLVRVKAHDVRAVATSAWFKKIRSIPAIFRVPYKQFYVLSSVGFGVTGPFS</sequence>
<proteinExistence type="predicted"/>
<organism evidence="1 2">
    <name type="scientific">Portunus trituberculatus</name>
    <name type="common">Swimming crab</name>
    <name type="synonym">Neptunus trituberculatus</name>
    <dbReference type="NCBI Taxonomy" id="210409"/>
    <lineage>
        <taxon>Eukaryota</taxon>
        <taxon>Metazoa</taxon>
        <taxon>Ecdysozoa</taxon>
        <taxon>Arthropoda</taxon>
        <taxon>Crustacea</taxon>
        <taxon>Multicrustacea</taxon>
        <taxon>Malacostraca</taxon>
        <taxon>Eumalacostraca</taxon>
        <taxon>Eucarida</taxon>
        <taxon>Decapoda</taxon>
        <taxon>Pleocyemata</taxon>
        <taxon>Brachyura</taxon>
        <taxon>Eubrachyura</taxon>
        <taxon>Portunoidea</taxon>
        <taxon>Portunidae</taxon>
        <taxon>Portuninae</taxon>
        <taxon>Portunus</taxon>
    </lineage>
</organism>
<dbReference type="Proteomes" id="UP000324222">
    <property type="component" value="Unassembled WGS sequence"/>
</dbReference>
<dbReference type="EMBL" id="VSRR010008567">
    <property type="protein sequence ID" value="MPC48941.1"/>
    <property type="molecule type" value="Genomic_DNA"/>
</dbReference>
<evidence type="ECO:0000313" key="1">
    <source>
        <dbReference type="EMBL" id="MPC48941.1"/>
    </source>
</evidence>
<name>A0A5B7FND2_PORTR</name>
<gene>
    <name evidence="1" type="ORF">E2C01_042728</name>
</gene>
<reference evidence="1 2" key="1">
    <citation type="submission" date="2019-05" db="EMBL/GenBank/DDBJ databases">
        <title>Another draft genome of Portunus trituberculatus and its Hox gene families provides insights of decapod evolution.</title>
        <authorList>
            <person name="Jeong J.-H."/>
            <person name="Song I."/>
            <person name="Kim S."/>
            <person name="Choi T."/>
            <person name="Kim D."/>
            <person name="Ryu S."/>
            <person name="Kim W."/>
        </authorList>
    </citation>
    <scope>NUCLEOTIDE SEQUENCE [LARGE SCALE GENOMIC DNA]</scope>
    <source>
        <tissue evidence="1">Muscle</tissue>
    </source>
</reference>
<accession>A0A5B7FND2</accession>
<comment type="caution">
    <text evidence="1">The sequence shown here is derived from an EMBL/GenBank/DDBJ whole genome shotgun (WGS) entry which is preliminary data.</text>
</comment>
<protein>
    <submittedName>
        <fullName evidence="1">Uncharacterized protein</fullName>
    </submittedName>
</protein>